<dbReference type="EMBL" id="VLTL01000019">
    <property type="protein sequence ID" value="KAA0169749.1"/>
    <property type="molecule type" value="Genomic_DNA"/>
</dbReference>
<feature type="domain" description="Sulfatase-modifying factor enzyme-like" evidence="3">
    <location>
        <begin position="27"/>
        <end position="311"/>
    </location>
</feature>
<feature type="signal peptide" evidence="2">
    <location>
        <begin position="1"/>
        <end position="21"/>
    </location>
</feature>
<gene>
    <name evidence="6" type="ORF">FNF27_03153</name>
    <name evidence="5" type="ORF">FNF28_01868</name>
    <name evidence="4" type="ORF">FNF31_03334</name>
</gene>
<dbReference type="Proteomes" id="UP000322899">
    <property type="component" value="Unassembled WGS sequence"/>
</dbReference>
<dbReference type="InterPro" id="IPR005532">
    <property type="entry name" value="SUMF_dom"/>
</dbReference>
<dbReference type="InterPro" id="IPR042095">
    <property type="entry name" value="SUMF_sf"/>
</dbReference>
<dbReference type="GO" id="GO:0120147">
    <property type="term" value="F:formylglycine-generating oxidase activity"/>
    <property type="evidence" value="ECO:0007669"/>
    <property type="project" value="TreeGrafter"/>
</dbReference>
<dbReference type="PANTHER" id="PTHR23150:SF19">
    <property type="entry name" value="FORMYLGLYCINE-GENERATING ENZYME"/>
    <property type="match status" value="1"/>
</dbReference>
<sequence>MKAHSAAWLAAVALAAGVARANRPDFREQIVVPGGRFGLGTDHIEFPLDAEGPARPVTVKPFVLDKYEVSIDRFAEFVNATGYITEAERFGWSFVHEKALDEAVLQTITQAVQSVPWWLPVDNASWSHPEGAASDASGRGSHPAVHLSHADADAFCAWAMPGGRLPTEVEWERAARGGKEGRMYAWGNKLKPRNKHRANIWQGQFPLKNTARDGFKWAAPVDAFGPQNQWGFHGVAGNAWEWTATEWCDPARPAPDCRGKQAPADAGDVEWVKKGGSFLCHKSYCFRYRVAARTKNTANSGAYNLGARCARDATPEEQRLVENGSAVQVGAPEVGNAVPPSTEGVTDGAKVGYRPGQHAAAGADEL</sequence>
<evidence type="ECO:0000313" key="8">
    <source>
        <dbReference type="Proteomes" id="UP000324907"/>
    </source>
</evidence>
<dbReference type="EMBL" id="VLTO01000014">
    <property type="protein sequence ID" value="KAA0175453.1"/>
    <property type="molecule type" value="Genomic_DNA"/>
</dbReference>
<evidence type="ECO:0000256" key="1">
    <source>
        <dbReference type="SAM" id="MobiDB-lite"/>
    </source>
</evidence>
<dbReference type="OrthoDB" id="659at2759"/>
<accession>A0A5A8EBZ0</accession>
<keyword evidence="2" id="KW-0732">Signal</keyword>
<feature type="region of interest" description="Disordered" evidence="1">
    <location>
        <begin position="331"/>
        <end position="366"/>
    </location>
</feature>
<evidence type="ECO:0000256" key="2">
    <source>
        <dbReference type="SAM" id="SignalP"/>
    </source>
</evidence>
<evidence type="ECO:0000313" key="5">
    <source>
        <dbReference type="EMBL" id="KAA0169749.1"/>
    </source>
</evidence>
<protein>
    <recommendedName>
        <fullName evidence="3">Sulfatase-modifying factor enzyme-like domain-containing protein</fullName>
    </recommendedName>
</protein>
<dbReference type="InterPro" id="IPR016187">
    <property type="entry name" value="CTDL_fold"/>
</dbReference>
<dbReference type="Proteomes" id="UP000325113">
    <property type="component" value="Unassembled WGS sequence"/>
</dbReference>
<evidence type="ECO:0000313" key="4">
    <source>
        <dbReference type="EMBL" id="KAA0162292.1"/>
    </source>
</evidence>
<dbReference type="InterPro" id="IPR051043">
    <property type="entry name" value="Sulfatase_Mod_Factor_Kinase"/>
</dbReference>
<organism evidence="6 7">
    <name type="scientific">Cafeteria roenbergensis</name>
    <name type="common">Marine flagellate</name>
    <dbReference type="NCBI Taxonomy" id="33653"/>
    <lineage>
        <taxon>Eukaryota</taxon>
        <taxon>Sar</taxon>
        <taxon>Stramenopiles</taxon>
        <taxon>Bigyra</taxon>
        <taxon>Opalozoa</taxon>
        <taxon>Bicosoecida</taxon>
        <taxon>Cafeteriaceae</taxon>
        <taxon>Cafeteria</taxon>
    </lineage>
</organism>
<proteinExistence type="predicted"/>
<feature type="chain" id="PRO_5033473163" description="Sulfatase-modifying factor enzyme-like domain-containing protein" evidence="2">
    <location>
        <begin position="22"/>
        <end position="366"/>
    </location>
</feature>
<dbReference type="PANTHER" id="PTHR23150">
    <property type="entry name" value="SULFATASE MODIFYING FACTOR 1, 2"/>
    <property type="match status" value="1"/>
</dbReference>
<dbReference type="GO" id="GO:0005783">
    <property type="term" value="C:endoplasmic reticulum"/>
    <property type="evidence" value="ECO:0007669"/>
    <property type="project" value="TreeGrafter"/>
</dbReference>
<dbReference type="EMBL" id="VLTM01000028">
    <property type="protein sequence ID" value="KAA0162292.1"/>
    <property type="molecule type" value="Genomic_DNA"/>
</dbReference>
<dbReference type="AlphaFoldDB" id="A0A5A8EBZ0"/>
<evidence type="ECO:0000313" key="9">
    <source>
        <dbReference type="Proteomes" id="UP000325113"/>
    </source>
</evidence>
<comment type="caution">
    <text evidence="6">The sequence shown here is derived from an EMBL/GenBank/DDBJ whole genome shotgun (WGS) entry which is preliminary data.</text>
</comment>
<evidence type="ECO:0000259" key="3">
    <source>
        <dbReference type="Pfam" id="PF03781"/>
    </source>
</evidence>
<dbReference type="Proteomes" id="UP000324907">
    <property type="component" value="Unassembled WGS sequence"/>
</dbReference>
<dbReference type="SUPFAM" id="SSF56436">
    <property type="entry name" value="C-type lectin-like"/>
    <property type="match status" value="1"/>
</dbReference>
<evidence type="ECO:0000313" key="6">
    <source>
        <dbReference type="EMBL" id="KAA0175453.1"/>
    </source>
</evidence>
<dbReference type="Pfam" id="PF03781">
    <property type="entry name" value="FGE-sulfatase"/>
    <property type="match status" value="1"/>
</dbReference>
<dbReference type="Gene3D" id="3.90.1580.10">
    <property type="entry name" value="paralog of FGE (formylglycine-generating enzyme)"/>
    <property type="match status" value="1"/>
</dbReference>
<evidence type="ECO:0000313" key="7">
    <source>
        <dbReference type="Proteomes" id="UP000322899"/>
    </source>
</evidence>
<reference evidence="7 8" key="1">
    <citation type="submission" date="2019-07" db="EMBL/GenBank/DDBJ databases">
        <title>Genomes of Cafeteria roenbergensis.</title>
        <authorList>
            <person name="Fischer M.G."/>
            <person name="Hackl T."/>
            <person name="Roman M."/>
        </authorList>
    </citation>
    <scope>NUCLEOTIDE SEQUENCE [LARGE SCALE GENOMIC DNA]</scope>
    <source>
        <strain evidence="4 9">Cflag</strain>
        <strain evidence="6 7">E4-10P</strain>
        <strain evidence="5 8">RCC970-E3</strain>
    </source>
</reference>
<name>A0A5A8EBZ0_CAFRO</name>